<dbReference type="Proteomes" id="UP000194857">
    <property type="component" value="Unassembled WGS sequence"/>
</dbReference>
<accession>A0A241XFD3</accession>
<reference evidence="1 2" key="1">
    <citation type="submission" date="2017-05" db="EMBL/GenBank/DDBJ databases">
        <authorList>
            <person name="Song R."/>
            <person name="Chenine A.L."/>
            <person name="Ruprecht R.M."/>
        </authorList>
    </citation>
    <scope>NUCLEOTIDE SEQUENCE [LARGE SCALE GENOMIC DNA]</scope>
    <source>
        <strain evidence="1 2">S567_C10_BS</strain>
    </source>
</reference>
<dbReference type="AlphaFoldDB" id="A0A241XFD3"/>
<dbReference type="EMBL" id="NFFZ01000039">
    <property type="protein sequence ID" value="OTI54788.1"/>
    <property type="molecule type" value="Genomic_DNA"/>
</dbReference>
<proteinExistence type="predicted"/>
<evidence type="ECO:0000313" key="2">
    <source>
        <dbReference type="Proteomes" id="UP000194857"/>
    </source>
</evidence>
<comment type="caution">
    <text evidence="1">The sequence shown here is derived from an EMBL/GenBank/DDBJ whole genome shotgun (WGS) entry which is preliminary data.</text>
</comment>
<evidence type="ECO:0000313" key="1">
    <source>
        <dbReference type="EMBL" id="OTI54788.1"/>
    </source>
</evidence>
<gene>
    <name evidence="1" type="ORF">CAZ10_36335</name>
</gene>
<sequence length="112" mass="12616">MYFQIKINYLQIVTFSDFFSAYGEARQPVRIPQESSREFSGLHSCGALYEVAQEMLKTLHTLEQRLAINPSLYLSIETVSSQRVDTGSVCGAYVLYLPAGLDERALTLLCNE</sequence>
<protein>
    <submittedName>
        <fullName evidence="1">Uncharacterized protein</fullName>
    </submittedName>
</protein>
<name>A0A241XFD3_PSEAI</name>
<organism evidence="1 2">
    <name type="scientific">Pseudomonas aeruginosa</name>
    <dbReference type="NCBI Taxonomy" id="287"/>
    <lineage>
        <taxon>Bacteria</taxon>
        <taxon>Pseudomonadati</taxon>
        <taxon>Pseudomonadota</taxon>
        <taxon>Gammaproteobacteria</taxon>
        <taxon>Pseudomonadales</taxon>
        <taxon>Pseudomonadaceae</taxon>
        <taxon>Pseudomonas</taxon>
    </lineage>
</organism>